<dbReference type="Proteomes" id="UP001152798">
    <property type="component" value="Chromosome 1"/>
</dbReference>
<gene>
    <name evidence="2" type="ORF">NEZAVI_LOCUS2065</name>
</gene>
<dbReference type="AlphaFoldDB" id="A0A9P0H134"/>
<evidence type="ECO:0000313" key="2">
    <source>
        <dbReference type="EMBL" id="CAH1390961.1"/>
    </source>
</evidence>
<organism evidence="2 3">
    <name type="scientific">Nezara viridula</name>
    <name type="common">Southern green stink bug</name>
    <name type="synonym">Cimex viridulus</name>
    <dbReference type="NCBI Taxonomy" id="85310"/>
    <lineage>
        <taxon>Eukaryota</taxon>
        <taxon>Metazoa</taxon>
        <taxon>Ecdysozoa</taxon>
        <taxon>Arthropoda</taxon>
        <taxon>Hexapoda</taxon>
        <taxon>Insecta</taxon>
        <taxon>Pterygota</taxon>
        <taxon>Neoptera</taxon>
        <taxon>Paraneoptera</taxon>
        <taxon>Hemiptera</taxon>
        <taxon>Heteroptera</taxon>
        <taxon>Panheteroptera</taxon>
        <taxon>Pentatomomorpha</taxon>
        <taxon>Pentatomoidea</taxon>
        <taxon>Pentatomidae</taxon>
        <taxon>Pentatominae</taxon>
        <taxon>Nezara</taxon>
    </lineage>
</organism>
<accession>A0A9P0H134</accession>
<reference evidence="2" key="1">
    <citation type="submission" date="2022-01" db="EMBL/GenBank/DDBJ databases">
        <authorList>
            <person name="King R."/>
        </authorList>
    </citation>
    <scope>NUCLEOTIDE SEQUENCE</scope>
</reference>
<evidence type="ECO:0000256" key="1">
    <source>
        <dbReference type="SAM" id="MobiDB-lite"/>
    </source>
</evidence>
<protein>
    <submittedName>
        <fullName evidence="2">Uncharacterized protein</fullName>
    </submittedName>
</protein>
<evidence type="ECO:0000313" key="3">
    <source>
        <dbReference type="Proteomes" id="UP001152798"/>
    </source>
</evidence>
<keyword evidence="3" id="KW-1185">Reference proteome</keyword>
<dbReference type="OrthoDB" id="6627040at2759"/>
<name>A0A9P0H134_NEZVI</name>
<sequence length="812" mass="93244">MRISNAFHTYELVFVFLINYLKISTAWGKGRYFSDYEYPEIQLLFSSKEETNAERDSKTGNIRTVQDNAGFSPAVDSDGNSFLEASERHKIPNEHMLKPWMRKPYAEEINHEKITNDKNKERNSEEYKFKEEKHTIKSNQFKNTPIGDVEKRQFWLNEDKNRKILSSYINSRRESNSESGNIVRPRKTKYHKRVNFLNHNRISPFRGDSNKRYKNQVVKASHENDADTLNDEKSDNGNDLEMKLGTNPASTNLNEKIFSGSRVIPEYEENVQEYDELTGMLSKNEAMAAKNLLSNPSAAGQTKEELTGSTKLNYETPGVVNEHNEVTNVKSIVTNQPIKYESTQGNITNGNQGVVSNEITFINRVPSLLTETSRLYIGMPPSTITNHPLSSIQETNSKLNASQANGNGMIVRQFNRVVQENHPLLAKPPVKIAGTLMDKHSEDDNEVILEEKDNKMVKVAQINTKIISSTDLNPVGVSVGLQNNVPSNAQVQETSKTVLFNENYDPSPKKKRNINEKKTANARELLKEKSPTNILENKLAEKKSGLESIDSLIDLDNDESYETKKNKFIKPGYYSLTKSNTALGMVNNLMTKLRPSPFVKKKKMREEKYNESYKRNVPLTYEVGVDSGYDYYRSKDGQQGDPIRAYYDYENDYDLDYKDSDYPRVSHLNHTALAAEKELYDYDAKSFSNNFPRNKNKSKRNKYRKVEESYGDIFAHPISLDDPELQILRDDDDELVKRRMHHNNFATRHREKSEGKEFSQFQNGKTAEVESMPRSHLKKNKMEQGLHARHNKVQTSKKQAMGDNEVSDKKNH</sequence>
<proteinExistence type="predicted"/>
<feature type="region of interest" description="Disordered" evidence="1">
    <location>
        <begin position="171"/>
        <end position="191"/>
    </location>
</feature>
<feature type="region of interest" description="Disordered" evidence="1">
    <location>
        <begin position="743"/>
        <end position="812"/>
    </location>
</feature>
<dbReference type="EMBL" id="OV725077">
    <property type="protein sequence ID" value="CAH1390961.1"/>
    <property type="molecule type" value="Genomic_DNA"/>
</dbReference>